<dbReference type="Gene3D" id="1.10.287.1260">
    <property type="match status" value="1"/>
</dbReference>
<dbReference type="InterPro" id="IPR049278">
    <property type="entry name" value="MS_channel_C"/>
</dbReference>
<dbReference type="InterPro" id="IPR006685">
    <property type="entry name" value="MscS_channel_2nd"/>
</dbReference>
<feature type="transmembrane region" description="Helical" evidence="8">
    <location>
        <begin position="152"/>
        <end position="170"/>
    </location>
</feature>
<dbReference type="Pfam" id="PF00924">
    <property type="entry name" value="MS_channel_2nd"/>
    <property type="match status" value="1"/>
</dbReference>
<proteinExistence type="inferred from homology"/>
<comment type="caution">
    <text evidence="12">The sequence shown here is derived from an EMBL/GenBank/DDBJ whole genome shotgun (WGS) entry which is preliminary data.</text>
</comment>
<dbReference type="Gene3D" id="2.30.30.60">
    <property type="match status" value="1"/>
</dbReference>
<dbReference type="RefSeq" id="WP_379778867.1">
    <property type="nucleotide sequence ID" value="NZ_JBHSWW010000015.1"/>
</dbReference>
<dbReference type="InterPro" id="IPR045275">
    <property type="entry name" value="MscS_archaea/bacteria_type"/>
</dbReference>
<dbReference type="EMBL" id="JBHSWW010000015">
    <property type="protein sequence ID" value="MFC6752309.1"/>
    <property type="molecule type" value="Genomic_DNA"/>
</dbReference>
<dbReference type="Pfam" id="PF21088">
    <property type="entry name" value="MS_channel_1st"/>
    <property type="match status" value="1"/>
</dbReference>
<dbReference type="SUPFAM" id="SSF50182">
    <property type="entry name" value="Sm-like ribonucleoproteins"/>
    <property type="match status" value="1"/>
</dbReference>
<dbReference type="PANTHER" id="PTHR30221">
    <property type="entry name" value="SMALL-CONDUCTANCE MECHANOSENSITIVE CHANNEL"/>
    <property type="match status" value="1"/>
</dbReference>
<dbReference type="InterPro" id="IPR010920">
    <property type="entry name" value="LSM_dom_sf"/>
</dbReference>
<feature type="domain" description="Mechanosensitive ion channel MscS" evidence="9">
    <location>
        <begin position="172"/>
        <end position="239"/>
    </location>
</feature>
<dbReference type="SUPFAM" id="SSF82689">
    <property type="entry name" value="Mechanosensitive channel protein MscS (YggB), C-terminal domain"/>
    <property type="match status" value="1"/>
</dbReference>
<keyword evidence="3" id="KW-1003">Cell membrane</keyword>
<accession>A0ABD5S7E0</accession>
<dbReference type="GO" id="GO:0005886">
    <property type="term" value="C:plasma membrane"/>
    <property type="evidence" value="ECO:0007669"/>
    <property type="project" value="UniProtKB-SubCell"/>
</dbReference>
<organism evidence="12 13">
    <name type="scientific">Halorubrum tibetense</name>
    <dbReference type="NCBI Taxonomy" id="175631"/>
    <lineage>
        <taxon>Archaea</taxon>
        <taxon>Methanobacteriati</taxon>
        <taxon>Methanobacteriota</taxon>
        <taxon>Stenosarchaea group</taxon>
        <taxon>Halobacteria</taxon>
        <taxon>Halobacteriales</taxon>
        <taxon>Haloferacaceae</taxon>
        <taxon>Halorubrum</taxon>
    </lineage>
</organism>
<evidence type="ECO:0000256" key="8">
    <source>
        <dbReference type="SAM" id="Phobius"/>
    </source>
</evidence>
<feature type="domain" description="Mechanosensitive ion channel transmembrane helices 2/3" evidence="11">
    <location>
        <begin position="130"/>
        <end position="171"/>
    </location>
</feature>
<evidence type="ECO:0000256" key="2">
    <source>
        <dbReference type="ARBA" id="ARBA00008017"/>
    </source>
</evidence>
<evidence type="ECO:0000256" key="5">
    <source>
        <dbReference type="ARBA" id="ARBA00022989"/>
    </source>
</evidence>
<dbReference type="SUPFAM" id="SSF82861">
    <property type="entry name" value="Mechanosensitive channel protein MscS (YggB), transmembrane region"/>
    <property type="match status" value="1"/>
</dbReference>
<evidence type="ECO:0000256" key="4">
    <source>
        <dbReference type="ARBA" id="ARBA00022692"/>
    </source>
</evidence>
<feature type="region of interest" description="Disordered" evidence="7">
    <location>
        <begin position="351"/>
        <end position="372"/>
    </location>
</feature>
<evidence type="ECO:0000259" key="10">
    <source>
        <dbReference type="Pfam" id="PF21082"/>
    </source>
</evidence>
<comment type="subcellular location">
    <subcellularLocation>
        <location evidence="1">Cell membrane</location>
        <topology evidence="1">Multi-pass membrane protein</topology>
    </subcellularLocation>
</comment>
<dbReference type="InterPro" id="IPR023408">
    <property type="entry name" value="MscS_beta-dom_sf"/>
</dbReference>
<dbReference type="InterPro" id="IPR049142">
    <property type="entry name" value="MS_channel_1st"/>
</dbReference>
<name>A0ABD5S7E0_9EURY</name>
<keyword evidence="13" id="KW-1185">Reference proteome</keyword>
<feature type="transmembrane region" description="Helical" evidence="8">
    <location>
        <begin position="126"/>
        <end position="146"/>
    </location>
</feature>
<evidence type="ECO:0000259" key="11">
    <source>
        <dbReference type="Pfam" id="PF21088"/>
    </source>
</evidence>
<evidence type="ECO:0000256" key="3">
    <source>
        <dbReference type="ARBA" id="ARBA00022475"/>
    </source>
</evidence>
<evidence type="ECO:0000259" key="9">
    <source>
        <dbReference type="Pfam" id="PF00924"/>
    </source>
</evidence>
<evidence type="ECO:0000256" key="1">
    <source>
        <dbReference type="ARBA" id="ARBA00004651"/>
    </source>
</evidence>
<keyword evidence="4 8" id="KW-0812">Transmembrane</keyword>
<feature type="transmembrane region" description="Helical" evidence="8">
    <location>
        <begin position="16"/>
        <end position="40"/>
    </location>
</feature>
<gene>
    <name evidence="12" type="ORF">ACFQEU_02310</name>
</gene>
<comment type="similarity">
    <text evidence="2">Belongs to the MscS (TC 1.A.23) family.</text>
</comment>
<dbReference type="Proteomes" id="UP001596442">
    <property type="component" value="Unassembled WGS sequence"/>
</dbReference>
<feature type="transmembrane region" description="Helical" evidence="8">
    <location>
        <begin position="61"/>
        <end position="78"/>
    </location>
</feature>
<keyword evidence="6 8" id="KW-0472">Membrane</keyword>
<evidence type="ECO:0000256" key="7">
    <source>
        <dbReference type="SAM" id="MobiDB-lite"/>
    </source>
</evidence>
<dbReference type="Pfam" id="PF21082">
    <property type="entry name" value="MS_channel_3rd"/>
    <property type="match status" value="1"/>
</dbReference>
<reference evidence="12 13" key="1">
    <citation type="journal article" date="2019" name="Int. J. Syst. Evol. Microbiol.">
        <title>The Global Catalogue of Microorganisms (GCM) 10K type strain sequencing project: providing services to taxonomists for standard genome sequencing and annotation.</title>
        <authorList>
            <consortium name="The Broad Institute Genomics Platform"/>
            <consortium name="The Broad Institute Genome Sequencing Center for Infectious Disease"/>
            <person name="Wu L."/>
            <person name="Ma J."/>
        </authorList>
    </citation>
    <scope>NUCLEOTIDE SEQUENCE [LARGE SCALE GENOMIC DNA]</scope>
    <source>
        <strain evidence="12 13">CGMCC 1.3239</strain>
    </source>
</reference>
<evidence type="ECO:0000313" key="13">
    <source>
        <dbReference type="Proteomes" id="UP001596442"/>
    </source>
</evidence>
<dbReference type="PANTHER" id="PTHR30221:SF1">
    <property type="entry name" value="SMALL-CONDUCTANCE MECHANOSENSITIVE CHANNEL"/>
    <property type="match status" value="1"/>
</dbReference>
<evidence type="ECO:0000256" key="6">
    <source>
        <dbReference type="ARBA" id="ARBA00023136"/>
    </source>
</evidence>
<dbReference type="AlphaFoldDB" id="A0ABD5S7E0"/>
<keyword evidence="5 8" id="KW-1133">Transmembrane helix</keyword>
<feature type="domain" description="Mechanosensitive ion channel MscS C-terminal" evidence="10">
    <location>
        <begin position="247"/>
        <end position="330"/>
    </location>
</feature>
<sequence>MEPIVSEYIEVIPTSIQVVLILSFSFVAAKIIESVGYYALHQSKRLATGEYDRIIIEELHIPLYVTVFLVGVYASAQLLPEVGIGFYIASTAMSIILVLWSYATIRVGGRIIGASNNAPTDREITPIIKNVLTFFVILAGFSLLLGIWNVNITPFLASAGIIGIVLGIAAQDSLGNFFSGISLYLDKTYKLGDVIQLESGERGTVIDMSIRSTTILTRDNISITVPNSELNSKQVINESSPVRRRRIRLDVGVAYGSSLQQVKKALLEIAEQEDLILKAPAPAVRFREFEDSAIVAQLQCHIEHPALRGRARHSLIERIDERFREEEIKIPFPQREVSFYESGNTVRFEETTEQVSFYDPESEGTAERNNDD</sequence>
<dbReference type="InterPro" id="IPR011014">
    <property type="entry name" value="MscS_channel_TM-2"/>
</dbReference>
<protein>
    <submittedName>
        <fullName evidence="12">Mechanosensitive ion channel family protein</fullName>
    </submittedName>
</protein>
<feature type="transmembrane region" description="Helical" evidence="8">
    <location>
        <begin position="84"/>
        <end position="105"/>
    </location>
</feature>
<dbReference type="Gene3D" id="3.30.70.100">
    <property type="match status" value="1"/>
</dbReference>
<evidence type="ECO:0000313" key="12">
    <source>
        <dbReference type="EMBL" id="MFC6752309.1"/>
    </source>
</evidence>
<dbReference type="InterPro" id="IPR011066">
    <property type="entry name" value="MscS_channel_C_sf"/>
</dbReference>